<accession>X4ZTU4</accession>
<name>X4ZTU4_9BACL</name>
<proteinExistence type="predicted"/>
<sequence>MVPIDRRRYALRSVPNIQGRFLVWFWHQGENADFRVRVVGPVNLRISYHEDGNTRRFGLRRPGRQYKGETI</sequence>
<dbReference type="STRING" id="1268072.PSAB_01590"/>
<dbReference type="HOGENOM" id="CLU_2736288_0_0_9"/>
<protein>
    <submittedName>
        <fullName evidence="1">Uncharacterized protein</fullName>
    </submittedName>
</protein>
<dbReference type="Proteomes" id="UP000019772">
    <property type="component" value="Chromosome"/>
</dbReference>
<organism evidence="1 2">
    <name type="scientific">Paenibacillus sabinae T27</name>
    <dbReference type="NCBI Taxonomy" id="1268072"/>
    <lineage>
        <taxon>Bacteria</taxon>
        <taxon>Bacillati</taxon>
        <taxon>Bacillota</taxon>
        <taxon>Bacilli</taxon>
        <taxon>Bacillales</taxon>
        <taxon>Paenibacillaceae</taxon>
        <taxon>Paenibacillus</taxon>
    </lineage>
</organism>
<evidence type="ECO:0000313" key="2">
    <source>
        <dbReference type="Proteomes" id="UP000019772"/>
    </source>
</evidence>
<gene>
    <name evidence="1" type="ORF">PSAB_01590</name>
</gene>
<dbReference type="AlphaFoldDB" id="X4ZTU4"/>
<reference evidence="1 2" key="1">
    <citation type="journal article" date="2014" name="PLoS Genet.">
        <title>Comparative Genomic Analysis of N2-Fixing and Non-N2-Fixing Paenibacillus spp.: Organization, Evolution and Expression of the Nitrogen Fixation Genes.</title>
        <authorList>
            <person name="Xie J.B."/>
            <person name="Du Z."/>
            <person name="Bai L."/>
            <person name="Tian C."/>
            <person name="Zhang Y."/>
            <person name="Xie J.Y."/>
            <person name="Wang T."/>
            <person name="Liu X."/>
            <person name="Chen X."/>
            <person name="Cheng Q."/>
            <person name="Chen S."/>
            <person name="Li J."/>
        </authorList>
    </citation>
    <scope>NUCLEOTIDE SEQUENCE [LARGE SCALE GENOMIC DNA]</scope>
    <source>
        <strain evidence="1 2">T27</strain>
    </source>
</reference>
<dbReference type="EMBL" id="CP004078">
    <property type="protein sequence ID" value="AHV95254.1"/>
    <property type="molecule type" value="Genomic_DNA"/>
</dbReference>
<keyword evidence="2" id="KW-1185">Reference proteome</keyword>
<evidence type="ECO:0000313" key="1">
    <source>
        <dbReference type="EMBL" id="AHV95254.1"/>
    </source>
</evidence>
<dbReference type="KEGG" id="psab:PSAB_01590"/>